<accession>A0ABT2CHA7</accession>
<dbReference type="EMBL" id="JANUGQ010000009">
    <property type="protein sequence ID" value="MCS0636497.1"/>
    <property type="molecule type" value="Genomic_DNA"/>
</dbReference>
<gene>
    <name evidence="2" type="ORF">NX801_12650</name>
</gene>
<reference evidence="2" key="1">
    <citation type="submission" date="2022-08" db="EMBL/GenBank/DDBJ databases">
        <authorList>
            <person name="Somphong A."/>
            <person name="Phongsopitanun W."/>
        </authorList>
    </citation>
    <scope>NUCLEOTIDE SEQUENCE</scope>
    <source>
        <strain evidence="2">LP05-1</strain>
    </source>
</reference>
<feature type="region of interest" description="Disordered" evidence="1">
    <location>
        <begin position="113"/>
        <end position="139"/>
    </location>
</feature>
<feature type="compositionally biased region" description="Basic and acidic residues" evidence="1">
    <location>
        <begin position="113"/>
        <end position="131"/>
    </location>
</feature>
<organism evidence="2 3">
    <name type="scientific">Streptomyces pyxinae</name>
    <dbReference type="NCBI Taxonomy" id="2970734"/>
    <lineage>
        <taxon>Bacteria</taxon>
        <taxon>Bacillati</taxon>
        <taxon>Actinomycetota</taxon>
        <taxon>Actinomycetes</taxon>
        <taxon>Kitasatosporales</taxon>
        <taxon>Streptomycetaceae</taxon>
        <taxon>Streptomyces</taxon>
    </lineage>
</organism>
<evidence type="ECO:0000256" key="1">
    <source>
        <dbReference type="SAM" id="MobiDB-lite"/>
    </source>
</evidence>
<name>A0ABT2CHA7_9ACTN</name>
<sequence>MTDLTRGVGALRKFQQHVDDLLTRLESGHAGSGQVARQAVDRAAFGTGLHFAEADGFHAQYQRVHTELIRLSKSLGEQIELYNIGVHASDVGYDNVEDDTRRRFHTILVRQAREAEQYEHKDEPKRPREGTKSGTTDMG</sequence>
<evidence type="ECO:0000313" key="2">
    <source>
        <dbReference type="EMBL" id="MCS0636497.1"/>
    </source>
</evidence>
<protein>
    <submittedName>
        <fullName evidence="2">Uncharacterized protein</fullName>
    </submittedName>
</protein>
<proteinExistence type="predicted"/>
<keyword evidence="3" id="KW-1185">Reference proteome</keyword>
<comment type="caution">
    <text evidence="2">The sequence shown here is derived from an EMBL/GenBank/DDBJ whole genome shotgun (WGS) entry which is preliminary data.</text>
</comment>
<evidence type="ECO:0000313" key="3">
    <source>
        <dbReference type="Proteomes" id="UP001431313"/>
    </source>
</evidence>
<dbReference type="RefSeq" id="WP_258787674.1">
    <property type="nucleotide sequence ID" value="NZ_JANUGQ010000009.1"/>
</dbReference>
<dbReference type="Proteomes" id="UP001431313">
    <property type="component" value="Unassembled WGS sequence"/>
</dbReference>